<dbReference type="GO" id="GO:0007004">
    <property type="term" value="P:telomere maintenance via telomerase"/>
    <property type="evidence" value="ECO:0007669"/>
    <property type="project" value="TreeGrafter"/>
</dbReference>
<dbReference type="GO" id="GO:0006303">
    <property type="term" value="P:double-strand break repair via nonhomologous end joining"/>
    <property type="evidence" value="ECO:0007669"/>
    <property type="project" value="EnsemblFungi"/>
</dbReference>
<comment type="catalytic activity">
    <reaction evidence="13">
        <text>ATP + H2O = ADP + phosphate + H(+)</text>
        <dbReference type="Rhea" id="RHEA:13065"/>
        <dbReference type="ChEBI" id="CHEBI:15377"/>
        <dbReference type="ChEBI" id="CHEBI:15378"/>
        <dbReference type="ChEBI" id="CHEBI:30616"/>
        <dbReference type="ChEBI" id="CHEBI:43474"/>
        <dbReference type="ChEBI" id="CHEBI:456216"/>
    </reaction>
</comment>
<dbReference type="FunFam" id="3.40.50.300:FF:000947">
    <property type="entry name" value="DNA repair protein RAD50"/>
    <property type="match status" value="1"/>
</dbReference>
<dbReference type="GO" id="GO:0016887">
    <property type="term" value="F:ATP hydrolysis activity"/>
    <property type="evidence" value="ECO:0007669"/>
    <property type="project" value="EnsemblFungi"/>
</dbReference>
<keyword evidence="9" id="KW-0862">Zinc</keyword>
<dbReference type="GO" id="GO:0042138">
    <property type="term" value="P:meiotic DNA double-strand break formation"/>
    <property type="evidence" value="ECO:0007669"/>
    <property type="project" value="EnsemblFungi"/>
</dbReference>
<dbReference type="InterPro" id="IPR038729">
    <property type="entry name" value="Rad50/SbcC_AAA"/>
</dbReference>
<feature type="coiled-coil region" evidence="14">
    <location>
        <begin position="441"/>
        <end position="491"/>
    </location>
</feature>
<dbReference type="PANTHER" id="PTHR18867:SF12">
    <property type="entry name" value="DNA REPAIR PROTEIN RAD50"/>
    <property type="match status" value="1"/>
</dbReference>
<evidence type="ECO:0000256" key="14">
    <source>
        <dbReference type="SAM" id="Coils"/>
    </source>
</evidence>
<dbReference type="GO" id="GO:0000722">
    <property type="term" value="P:telomere maintenance via recombination"/>
    <property type="evidence" value="ECO:0007669"/>
    <property type="project" value="EnsemblFungi"/>
</dbReference>
<evidence type="ECO:0000256" key="10">
    <source>
        <dbReference type="ARBA" id="ARBA00023054"/>
    </source>
</evidence>
<dbReference type="Proteomes" id="UP000186594">
    <property type="component" value="Unassembled WGS sequence"/>
</dbReference>
<evidence type="ECO:0000256" key="12">
    <source>
        <dbReference type="ARBA" id="ARBA00023242"/>
    </source>
</evidence>
<dbReference type="OrthoDB" id="18797at2759"/>
<keyword evidence="11" id="KW-0234">DNA repair</keyword>
<accession>A0A1U7LWY6</accession>
<dbReference type="GO" id="GO:0007129">
    <property type="term" value="P:homologous chromosome pairing at meiosis"/>
    <property type="evidence" value="ECO:0007669"/>
    <property type="project" value="EnsemblFungi"/>
</dbReference>
<evidence type="ECO:0000256" key="1">
    <source>
        <dbReference type="ARBA" id="ARBA00001947"/>
    </source>
</evidence>
<dbReference type="GO" id="GO:0035753">
    <property type="term" value="P:maintenance of DNA trinucleotide repeats"/>
    <property type="evidence" value="ECO:0007669"/>
    <property type="project" value="EnsemblFungi"/>
</dbReference>
<keyword evidence="8" id="KW-0378">Hydrolase</keyword>
<dbReference type="PANTHER" id="PTHR18867">
    <property type="entry name" value="RAD50"/>
    <property type="match status" value="1"/>
</dbReference>
<dbReference type="SUPFAM" id="SSF52540">
    <property type="entry name" value="P-loop containing nucleoside triphosphate hydrolases"/>
    <property type="match status" value="2"/>
</dbReference>
<keyword evidence="12" id="KW-0539">Nucleus</keyword>
<dbReference type="GO" id="GO:0031573">
    <property type="term" value="P:mitotic intra-S DNA damage checkpoint signaling"/>
    <property type="evidence" value="ECO:0007669"/>
    <property type="project" value="EnsemblFungi"/>
</dbReference>
<gene>
    <name evidence="16" type="ORF">NEOLI_001991</name>
</gene>
<proteinExistence type="inferred from homology"/>
<keyword evidence="10 14" id="KW-0175">Coiled coil</keyword>
<dbReference type="GO" id="GO:0004017">
    <property type="term" value="F:AMP kinase activity"/>
    <property type="evidence" value="ECO:0007669"/>
    <property type="project" value="EnsemblFungi"/>
</dbReference>
<dbReference type="AlphaFoldDB" id="A0A1U7LWY6"/>
<dbReference type="GO" id="GO:0051880">
    <property type="term" value="F:G-quadruplex DNA binding"/>
    <property type="evidence" value="ECO:0007669"/>
    <property type="project" value="EnsemblFungi"/>
</dbReference>
<evidence type="ECO:0000259" key="15">
    <source>
        <dbReference type="Pfam" id="PF13476"/>
    </source>
</evidence>
<keyword evidence="17" id="KW-1185">Reference proteome</keyword>
<feature type="coiled-coil region" evidence="14">
    <location>
        <begin position="203"/>
        <end position="317"/>
    </location>
</feature>
<keyword evidence="6" id="KW-0479">Metal-binding</keyword>
<evidence type="ECO:0000256" key="2">
    <source>
        <dbReference type="ARBA" id="ARBA00004123"/>
    </source>
</evidence>
<evidence type="ECO:0000313" key="17">
    <source>
        <dbReference type="Proteomes" id="UP000186594"/>
    </source>
</evidence>
<dbReference type="InterPro" id="IPR004584">
    <property type="entry name" value="Rad50_eukaryotes"/>
</dbReference>
<evidence type="ECO:0000256" key="5">
    <source>
        <dbReference type="ARBA" id="ARBA00022454"/>
    </source>
</evidence>
<dbReference type="GO" id="GO:0062176">
    <property type="term" value="P:R-loop processing"/>
    <property type="evidence" value="ECO:0007669"/>
    <property type="project" value="EnsemblFungi"/>
</dbReference>
<dbReference type="GO" id="GO:0035861">
    <property type="term" value="C:site of double-strand break"/>
    <property type="evidence" value="ECO:0007669"/>
    <property type="project" value="EnsemblFungi"/>
</dbReference>
<evidence type="ECO:0000256" key="4">
    <source>
        <dbReference type="ARBA" id="ARBA00009439"/>
    </source>
</evidence>
<keyword evidence="7" id="KW-0227">DNA damage</keyword>
<dbReference type="GO" id="GO:0006284">
    <property type="term" value="P:base-excision repair"/>
    <property type="evidence" value="ECO:0007669"/>
    <property type="project" value="EnsemblFungi"/>
</dbReference>
<evidence type="ECO:0000256" key="7">
    <source>
        <dbReference type="ARBA" id="ARBA00022763"/>
    </source>
</evidence>
<feature type="coiled-coil region" evidence="14">
    <location>
        <begin position="710"/>
        <end position="881"/>
    </location>
</feature>
<dbReference type="NCBIfam" id="TIGR00606">
    <property type="entry name" value="rad50"/>
    <property type="match status" value="1"/>
</dbReference>
<evidence type="ECO:0000313" key="16">
    <source>
        <dbReference type="EMBL" id="OLL27062.1"/>
    </source>
</evidence>
<dbReference type="GO" id="GO:0120290">
    <property type="term" value="P:stalled replication fork localization to nuclear periphery"/>
    <property type="evidence" value="ECO:0007669"/>
    <property type="project" value="EnsemblFungi"/>
</dbReference>
<dbReference type="GO" id="GO:0007534">
    <property type="term" value="P:gene conversion at mating-type locus"/>
    <property type="evidence" value="ECO:0007669"/>
    <property type="project" value="EnsemblFungi"/>
</dbReference>
<protein>
    <submittedName>
        <fullName evidence="16">DNA repair protein rad50</fullName>
    </submittedName>
</protein>
<dbReference type="Pfam" id="PF13476">
    <property type="entry name" value="AAA_23"/>
    <property type="match status" value="1"/>
</dbReference>
<dbReference type="GO" id="GO:1990918">
    <property type="term" value="P:double-strand break repair involved in meiotic recombination"/>
    <property type="evidence" value="ECO:0007669"/>
    <property type="project" value="EnsemblFungi"/>
</dbReference>
<dbReference type="Gene3D" id="3.40.50.300">
    <property type="entry name" value="P-loop containing nucleotide triphosphate hydrolases"/>
    <property type="match status" value="2"/>
</dbReference>
<evidence type="ECO:0000256" key="13">
    <source>
        <dbReference type="ARBA" id="ARBA00049360"/>
    </source>
</evidence>
<evidence type="ECO:0000256" key="11">
    <source>
        <dbReference type="ARBA" id="ARBA00023204"/>
    </source>
</evidence>
<organism evidence="16 17">
    <name type="scientific">Neolecta irregularis (strain DAH-3)</name>
    <dbReference type="NCBI Taxonomy" id="1198029"/>
    <lineage>
        <taxon>Eukaryota</taxon>
        <taxon>Fungi</taxon>
        <taxon>Dikarya</taxon>
        <taxon>Ascomycota</taxon>
        <taxon>Taphrinomycotina</taxon>
        <taxon>Neolectales</taxon>
        <taxon>Neolectaceae</taxon>
        <taxon>Neolecta</taxon>
    </lineage>
</organism>
<dbReference type="GO" id="GO:0000794">
    <property type="term" value="C:condensed nuclear chromosome"/>
    <property type="evidence" value="ECO:0007669"/>
    <property type="project" value="TreeGrafter"/>
</dbReference>
<dbReference type="InterPro" id="IPR027417">
    <property type="entry name" value="P-loop_NTPase"/>
</dbReference>
<comment type="cofactor">
    <cofactor evidence="1">
        <name>Zn(2+)</name>
        <dbReference type="ChEBI" id="CHEBI:29105"/>
    </cofactor>
</comment>
<sequence length="1261" mass="146354">MQTPGIRAFETIIECLKYATTGDLPPNTGKGAAFVHDPQIAGETDVKGQVKLLFRNTNNIKMICVRSVQCTIKKGTRSFKSLESQLTAHRSDNERSTISNRCAELDAQMPISLGVSKSILENVIFCHQEDSSWPLSDPSTLKKKFDEIFEALRYTKALDQIKSIRKEQQAQVKIDEATLLHYKSDKERAEKVKAEQDETNGKIQIFQDRVAKLDEQLRKITQQQDDLFRFNQEFQKTIAELAQYRQEKTSLESNLEELLHGLEILEDSDSELESKRKRFEDQLKTGTAEKNRKKDERNRLSEDLNSLRSILSRLLSEQGKYRAEAEAHERHIQTREELVKSISEIHGFKGFEMRLDERRINDFRNRLSHNLNEQKLLLENTKSEGRNRESEITSKLQEKMAKQSSYDHEKSAARNQIRSIETKLNDVQLSHDNISINEDDVILVQSKLEREKSELQKLKDDLQTVDYEEKIKTKNSELREIDEKLESLNEETVIENQHAETRAKLTMMRDESESKEAILQRLLSTTKIRAADVLGGDPDISGLDSTLSQVLRHKKNRHIESAETDYETANRGLAALQTRMTMVEESVTKMKSQKTDYRNQLDNLCPGYGPNSYLVYIDELKGQVAEASEQINKNQGGIEILTHAKNYLEKQNACFLCRRRFEGEDDKGDFLTAILSRNDPKKLEEGKGHLKKLEDTFRIAQSKEGIYQWWKNADTEINLIQREYQELNERMDEAAQDAEAKKDAITKARSEYRKAEELRKPIAELARLREEIKKLKVSIEDREGELANSGSTRTIEEIRNEVTSLNESSRRLKRELNTLTAERDKRRQTINTLENKVRDTRLEMHDVTQKLETRKELQKRIGELREVLDKLSEDITKAEEAAKTIAPEIAQLRTKLTEHREEQSQREHKLQDILHRLNQSMTRFHTANREIQNYIETNGPTQLEDTREQIKNTENQFVELELRISKISDEMAQFEKETSSYQTFERQISDNLRIRRMQRKIEQLDQDIRDLEAKNAERDRDQYQDDSEKLKQKHGRLFSERAGLLGEIKQMDNQLAKFEKELETEFKNAHENYRKQYIKVKTIGAANDDLQKYGKALDNAIMKYHSLKMEDINRIVDELWKSTYSGSDVDTIIIRSDNETARGNRSYNYRVCMVKGTAELDMRGRCSAGQKVLACLIIRLALAECFGTNCGILALDEPTTNLDKENAESLARSLNAIIKARRQQNNFQLIVITHDEAFLAMMGCAEYADKYWRISRNERSV</sequence>
<evidence type="ECO:0000256" key="3">
    <source>
        <dbReference type="ARBA" id="ARBA00004286"/>
    </source>
</evidence>
<dbReference type="GO" id="GO:0010520">
    <property type="term" value="P:regulation of reciprocal meiotic recombination"/>
    <property type="evidence" value="ECO:0007669"/>
    <property type="project" value="EnsemblFungi"/>
</dbReference>
<dbReference type="GO" id="GO:0043047">
    <property type="term" value="F:single-stranded telomeric DNA binding"/>
    <property type="evidence" value="ECO:0007669"/>
    <property type="project" value="EnsemblFungi"/>
</dbReference>
<evidence type="ECO:0000256" key="6">
    <source>
        <dbReference type="ARBA" id="ARBA00022723"/>
    </source>
</evidence>
<keyword evidence="5" id="KW-0158">Chromosome</keyword>
<feature type="coiled-coil region" evidence="14">
    <location>
        <begin position="943"/>
        <end position="1068"/>
    </location>
</feature>
<name>A0A1U7LWY6_NEOID</name>
<comment type="similarity">
    <text evidence="4">Belongs to the SMC family. RAD50 subfamily.</text>
</comment>
<evidence type="ECO:0000256" key="8">
    <source>
        <dbReference type="ARBA" id="ARBA00022801"/>
    </source>
</evidence>
<reference evidence="16 17" key="1">
    <citation type="submission" date="2016-04" db="EMBL/GenBank/DDBJ databases">
        <title>Evolutionary innovation and constraint leading to complex multicellularity in the Ascomycota.</title>
        <authorList>
            <person name="Cisse O."/>
            <person name="Nguyen A."/>
            <person name="Hewitt D.A."/>
            <person name="Jedd G."/>
            <person name="Stajich J.E."/>
        </authorList>
    </citation>
    <scope>NUCLEOTIDE SEQUENCE [LARGE SCALE GENOMIC DNA]</scope>
    <source>
        <strain evidence="16 17">DAH-3</strain>
    </source>
</reference>
<evidence type="ECO:0000256" key="9">
    <source>
        <dbReference type="ARBA" id="ARBA00022833"/>
    </source>
</evidence>
<dbReference type="OMA" id="FSDYYYR"/>
<dbReference type="STRING" id="1198029.A0A1U7LWY6"/>
<dbReference type="GO" id="GO:0030870">
    <property type="term" value="C:Mre11 complex"/>
    <property type="evidence" value="ECO:0007669"/>
    <property type="project" value="EnsemblFungi"/>
</dbReference>
<comment type="caution">
    <text evidence="16">The sequence shown here is derived from an EMBL/GenBank/DDBJ whole genome shotgun (WGS) entry which is preliminary data.</text>
</comment>
<dbReference type="GO" id="GO:1990426">
    <property type="term" value="P:mitotic recombination-dependent replication fork processing"/>
    <property type="evidence" value="ECO:0007669"/>
    <property type="project" value="EnsemblFungi"/>
</dbReference>
<dbReference type="GO" id="GO:0097552">
    <property type="term" value="P:mitochondrial double-strand break repair via homologous recombination"/>
    <property type="evidence" value="ECO:0007669"/>
    <property type="project" value="EnsemblFungi"/>
</dbReference>
<feature type="domain" description="Rad50/SbcC-type AAA" evidence="15">
    <location>
        <begin position="11"/>
        <end position="203"/>
    </location>
</feature>
<dbReference type="GO" id="GO:0003691">
    <property type="term" value="F:double-stranded telomeric DNA binding"/>
    <property type="evidence" value="ECO:0007669"/>
    <property type="project" value="EnsemblFungi"/>
</dbReference>
<comment type="subcellular location">
    <subcellularLocation>
        <location evidence="3">Chromosome</location>
    </subcellularLocation>
    <subcellularLocation>
        <location evidence="2">Nucleus</location>
    </subcellularLocation>
</comment>
<dbReference type="GO" id="GO:0046872">
    <property type="term" value="F:metal ion binding"/>
    <property type="evidence" value="ECO:0007669"/>
    <property type="project" value="UniProtKB-KW"/>
</dbReference>
<dbReference type="Gene3D" id="1.10.287.1490">
    <property type="match status" value="2"/>
</dbReference>
<dbReference type="EMBL" id="LXFE01000123">
    <property type="protein sequence ID" value="OLL27062.1"/>
    <property type="molecule type" value="Genomic_DNA"/>
</dbReference>
<dbReference type="GO" id="GO:0000729">
    <property type="term" value="P:DNA double-strand break processing"/>
    <property type="evidence" value="ECO:0007669"/>
    <property type="project" value="EnsemblFungi"/>
</dbReference>